<evidence type="ECO:0000313" key="3">
    <source>
        <dbReference type="EMBL" id="CAK0840906.1"/>
    </source>
</evidence>
<sequence length="273" mass="30047">MRVDAAVGAASAAQEKALVVHEDALEAASCTASRSIDRLLWQGSADVAKAVTLFGPGIVVLPMLGKVSGVSEEECLTYASHPKRLAKGGLMDRVDLEAKFGQIDPARLVEELAGGRAGLERRLRDMTGQQLQDEVMALQDWRAKANGRMTTLEKRAAWAFLGIPAGSASQAAVRKAFKRKALELHPDKGGDADRFQLLQQMKELLIQPTAQEVEHRQKEDQERSQEAEKAAKDAEDREQRKKDEAFKDKDQDHEDEFSCGFSSDLRATMSTRS</sequence>
<dbReference type="Gene3D" id="1.10.287.110">
    <property type="entry name" value="DnaJ domain"/>
    <property type="match status" value="1"/>
</dbReference>
<dbReference type="SUPFAM" id="SSF46565">
    <property type="entry name" value="Chaperone J-domain"/>
    <property type="match status" value="1"/>
</dbReference>
<accession>A0ABN9T754</accession>
<comment type="caution">
    <text evidence="3">The sequence shown here is derived from an EMBL/GenBank/DDBJ whole genome shotgun (WGS) entry which is preliminary data.</text>
</comment>
<evidence type="ECO:0000256" key="1">
    <source>
        <dbReference type="SAM" id="MobiDB-lite"/>
    </source>
</evidence>
<dbReference type="Proteomes" id="UP001189429">
    <property type="component" value="Unassembled WGS sequence"/>
</dbReference>
<dbReference type="InterPro" id="IPR036869">
    <property type="entry name" value="J_dom_sf"/>
</dbReference>
<proteinExistence type="predicted"/>
<gene>
    <name evidence="3" type="ORF">PCOR1329_LOCUS36236</name>
</gene>
<feature type="compositionally biased region" description="Basic and acidic residues" evidence="1">
    <location>
        <begin position="212"/>
        <end position="252"/>
    </location>
</feature>
<reference evidence="3" key="1">
    <citation type="submission" date="2023-10" db="EMBL/GenBank/DDBJ databases">
        <authorList>
            <person name="Chen Y."/>
            <person name="Shah S."/>
            <person name="Dougan E. K."/>
            <person name="Thang M."/>
            <person name="Chan C."/>
        </authorList>
    </citation>
    <scope>NUCLEOTIDE SEQUENCE [LARGE SCALE GENOMIC DNA]</scope>
</reference>
<keyword evidence="4" id="KW-1185">Reference proteome</keyword>
<dbReference type="Pfam" id="PF00226">
    <property type="entry name" value="DnaJ"/>
    <property type="match status" value="1"/>
</dbReference>
<organism evidence="3 4">
    <name type="scientific">Prorocentrum cordatum</name>
    <dbReference type="NCBI Taxonomy" id="2364126"/>
    <lineage>
        <taxon>Eukaryota</taxon>
        <taxon>Sar</taxon>
        <taxon>Alveolata</taxon>
        <taxon>Dinophyceae</taxon>
        <taxon>Prorocentrales</taxon>
        <taxon>Prorocentraceae</taxon>
        <taxon>Prorocentrum</taxon>
    </lineage>
</organism>
<evidence type="ECO:0000313" key="4">
    <source>
        <dbReference type="Proteomes" id="UP001189429"/>
    </source>
</evidence>
<feature type="domain" description="J" evidence="2">
    <location>
        <begin position="156"/>
        <end position="223"/>
    </location>
</feature>
<dbReference type="SMART" id="SM00271">
    <property type="entry name" value="DnaJ"/>
    <property type="match status" value="1"/>
</dbReference>
<feature type="region of interest" description="Disordered" evidence="1">
    <location>
        <begin position="212"/>
        <end position="273"/>
    </location>
</feature>
<dbReference type="EMBL" id="CAUYUJ010014410">
    <property type="protein sequence ID" value="CAK0840906.1"/>
    <property type="molecule type" value="Genomic_DNA"/>
</dbReference>
<name>A0ABN9T754_9DINO</name>
<dbReference type="CDD" id="cd06257">
    <property type="entry name" value="DnaJ"/>
    <property type="match status" value="1"/>
</dbReference>
<dbReference type="PROSITE" id="PS50076">
    <property type="entry name" value="DNAJ_2"/>
    <property type="match status" value="1"/>
</dbReference>
<evidence type="ECO:0000259" key="2">
    <source>
        <dbReference type="PROSITE" id="PS50076"/>
    </source>
</evidence>
<dbReference type="InterPro" id="IPR001623">
    <property type="entry name" value="DnaJ_domain"/>
</dbReference>
<protein>
    <recommendedName>
        <fullName evidence="2">J domain-containing protein</fullName>
    </recommendedName>
</protein>